<accession>A0AA40EER3</accession>
<dbReference type="EMBL" id="JAUKTV010000005">
    <property type="protein sequence ID" value="KAK0737180.1"/>
    <property type="molecule type" value="Genomic_DNA"/>
</dbReference>
<sequence length="275" mass="29765">MAVNLASSFPVAPPRPLPNYPTTGGLATASASGASTINTEPPKFAVASVALYWQQCGDATLIHITANRGNNNALTTEFLSEVEPAMYHGSEGDVVRSSAIHLLHPVNQALSLWTNNGVFCQSEATANGIRGDITYYRGTRAFAVVEFKKRGVIKPAEFTAAIKTITAATTEATLVSQAISRANPENTFFDGDSTILMKQASSYAINHRTRYVALFNWDALILCNFSRLNPAKSQQTLVIDGIGNYCDIEVIPFTQSHRMRISLLGFLAEAYNNTP</sequence>
<reference evidence="1" key="1">
    <citation type="submission" date="2023-06" db="EMBL/GenBank/DDBJ databases">
        <title>Genome-scale phylogeny and comparative genomics of the fungal order Sordariales.</title>
        <authorList>
            <consortium name="Lawrence Berkeley National Laboratory"/>
            <person name="Hensen N."/>
            <person name="Bonometti L."/>
            <person name="Westerberg I."/>
            <person name="Brannstrom I.O."/>
            <person name="Guillou S."/>
            <person name="Cros-Aarteil S."/>
            <person name="Calhoun S."/>
            <person name="Haridas S."/>
            <person name="Kuo A."/>
            <person name="Mondo S."/>
            <person name="Pangilinan J."/>
            <person name="Riley R."/>
            <person name="Labutti K."/>
            <person name="Andreopoulos B."/>
            <person name="Lipzen A."/>
            <person name="Chen C."/>
            <person name="Yanf M."/>
            <person name="Daum C."/>
            <person name="Ng V."/>
            <person name="Clum A."/>
            <person name="Steindorff A."/>
            <person name="Ohm R."/>
            <person name="Martin F."/>
            <person name="Silar P."/>
            <person name="Natvig D."/>
            <person name="Lalanne C."/>
            <person name="Gautier V."/>
            <person name="Ament-Velasquez S.L."/>
            <person name="Kruys A."/>
            <person name="Hutchinson M.I."/>
            <person name="Powell A.J."/>
            <person name="Barry K."/>
            <person name="Miller A.N."/>
            <person name="Grigoriev I.V."/>
            <person name="Debuchy R."/>
            <person name="Gladieux P."/>
            <person name="Thoren M.H."/>
            <person name="Johannesson H."/>
        </authorList>
    </citation>
    <scope>NUCLEOTIDE SEQUENCE</scope>
    <source>
        <strain evidence="1">CBS 540.89</strain>
    </source>
</reference>
<keyword evidence="2" id="KW-1185">Reference proteome</keyword>
<organism evidence="1 2">
    <name type="scientific">Apiosordaria backusii</name>
    <dbReference type="NCBI Taxonomy" id="314023"/>
    <lineage>
        <taxon>Eukaryota</taxon>
        <taxon>Fungi</taxon>
        <taxon>Dikarya</taxon>
        <taxon>Ascomycota</taxon>
        <taxon>Pezizomycotina</taxon>
        <taxon>Sordariomycetes</taxon>
        <taxon>Sordariomycetidae</taxon>
        <taxon>Sordariales</taxon>
        <taxon>Lasiosphaeriaceae</taxon>
        <taxon>Apiosordaria</taxon>
    </lineage>
</organism>
<dbReference type="Proteomes" id="UP001172159">
    <property type="component" value="Unassembled WGS sequence"/>
</dbReference>
<evidence type="ECO:0000313" key="2">
    <source>
        <dbReference type="Proteomes" id="UP001172159"/>
    </source>
</evidence>
<comment type="caution">
    <text evidence="1">The sequence shown here is derived from an EMBL/GenBank/DDBJ whole genome shotgun (WGS) entry which is preliminary data.</text>
</comment>
<proteinExistence type="predicted"/>
<name>A0AA40EER3_9PEZI</name>
<dbReference type="AlphaFoldDB" id="A0AA40EER3"/>
<evidence type="ECO:0000313" key="1">
    <source>
        <dbReference type="EMBL" id="KAK0737180.1"/>
    </source>
</evidence>
<gene>
    <name evidence="1" type="ORF">B0T21DRAFT_364618</name>
</gene>
<protein>
    <submittedName>
        <fullName evidence="1">Uncharacterized protein</fullName>
    </submittedName>
</protein>